<comment type="caution">
    <text evidence="5">The sequence shown here is derived from an EMBL/GenBank/DDBJ whole genome shotgun (WGS) entry which is preliminary data.</text>
</comment>
<name>A0ABW9IY11_STRGJ</name>
<organism evidence="5 6">
    <name type="scientific">Streptomyces galilaeus</name>
    <dbReference type="NCBI Taxonomy" id="33899"/>
    <lineage>
        <taxon>Bacteria</taxon>
        <taxon>Bacillati</taxon>
        <taxon>Actinomycetota</taxon>
        <taxon>Actinomycetes</taxon>
        <taxon>Kitasatosporales</taxon>
        <taxon>Streptomycetaceae</taxon>
        <taxon>Streptomyces</taxon>
    </lineage>
</organism>
<keyword evidence="3" id="KW-0812">Transmembrane</keyword>
<feature type="domain" description="Bacterial sugar transferase" evidence="4">
    <location>
        <begin position="193"/>
        <end position="317"/>
    </location>
</feature>
<dbReference type="PANTHER" id="PTHR30576:SF0">
    <property type="entry name" value="UNDECAPRENYL-PHOSPHATE N-ACETYLGALACTOSAMINYL 1-PHOSPHATE TRANSFERASE-RELATED"/>
    <property type="match status" value="1"/>
</dbReference>
<dbReference type="Proteomes" id="UP001631993">
    <property type="component" value="Unassembled WGS sequence"/>
</dbReference>
<feature type="transmembrane region" description="Helical" evidence="3">
    <location>
        <begin position="95"/>
        <end position="118"/>
    </location>
</feature>
<reference evidence="5 6" key="1">
    <citation type="submission" date="2024-12" db="EMBL/GenBank/DDBJ databases">
        <title>Forecasting of Potato common scab and diversities of Pathogenic streptomyces spp. in china.</title>
        <authorList>
            <person name="Handique U."/>
            <person name="Wu J."/>
        </authorList>
    </citation>
    <scope>NUCLEOTIDE SEQUENCE [LARGE SCALE GENOMIC DNA]</scope>
    <source>
        <strain evidence="5 6">ZRIMU1585</strain>
    </source>
</reference>
<evidence type="ECO:0000313" key="6">
    <source>
        <dbReference type="Proteomes" id="UP001631993"/>
    </source>
</evidence>
<dbReference type="GO" id="GO:0016740">
    <property type="term" value="F:transferase activity"/>
    <property type="evidence" value="ECO:0007669"/>
    <property type="project" value="UniProtKB-KW"/>
</dbReference>
<dbReference type="EMBL" id="JBJVNE010000031">
    <property type="protein sequence ID" value="MFM9652634.1"/>
    <property type="molecule type" value="Genomic_DNA"/>
</dbReference>
<sequence length="429" mass="47780">MKNWMRDSGGGVVGSAERSEAGLTEEEADRVNAYEARLHEATSYLATEKEVDELLLQAKIEVARRNAIAAHQGVPAGSPPCEAGGRKKRSPLRTAAKMGVSLLGDVISLWIVFMVMYFTVAPHLNAINDIAKVLIFAGAGMTAGAVSSNFRRSFKRRQDRAGAIHSKHDPWWRERMEILAKGVGSIKLPPVMRVIDITFSVVSMASMSIPLAIGYLLVKSKGRDALERQPRVGQGGRVFMRYKFNVHVSESGTPATHSDLFLTRSGIEQLPRLWNLFNGDLTLVGPKPENPSLAIRYPQSCRWVFAYRPGLTGPVSPELRTWLTVNKFDADTYLTRIVPLQSAYDQYYFALPTIRQLCIMARALLLLMVPLIVENTMLAERPHNSPGHKDKKEQSRPVPVMPATDCMPTGEHVSRVTKWSRHEYDQAFA</sequence>
<keyword evidence="6" id="KW-1185">Reference proteome</keyword>
<proteinExistence type="inferred from homology"/>
<feature type="transmembrane region" description="Helical" evidence="3">
    <location>
        <begin position="130"/>
        <end position="150"/>
    </location>
</feature>
<gene>
    <name evidence="5" type="ORF">ACKI1S_41810</name>
</gene>
<keyword evidence="3" id="KW-1133">Transmembrane helix</keyword>
<feature type="region of interest" description="Disordered" evidence="2">
    <location>
        <begin position="1"/>
        <end position="27"/>
    </location>
</feature>
<keyword evidence="3" id="KW-0472">Membrane</keyword>
<feature type="compositionally biased region" description="Basic and acidic residues" evidence="2">
    <location>
        <begin position="381"/>
        <end position="395"/>
    </location>
</feature>
<dbReference type="InterPro" id="IPR003362">
    <property type="entry name" value="Bact_transf"/>
</dbReference>
<keyword evidence="5" id="KW-0808">Transferase</keyword>
<feature type="transmembrane region" description="Helical" evidence="3">
    <location>
        <begin position="197"/>
        <end position="218"/>
    </location>
</feature>
<feature type="region of interest" description="Disordered" evidence="2">
    <location>
        <begin position="381"/>
        <end position="409"/>
    </location>
</feature>
<protein>
    <submittedName>
        <fullName evidence="5">Sugar transferase</fullName>
    </submittedName>
</protein>
<evidence type="ECO:0000256" key="2">
    <source>
        <dbReference type="SAM" id="MobiDB-lite"/>
    </source>
</evidence>
<accession>A0ABW9IY11</accession>
<evidence type="ECO:0000259" key="4">
    <source>
        <dbReference type="Pfam" id="PF02397"/>
    </source>
</evidence>
<comment type="similarity">
    <text evidence="1">Belongs to the bacterial sugar transferase family.</text>
</comment>
<dbReference type="PANTHER" id="PTHR30576">
    <property type="entry name" value="COLANIC BIOSYNTHESIS UDP-GLUCOSE LIPID CARRIER TRANSFERASE"/>
    <property type="match status" value="1"/>
</dbReference>
<dbReference type="Pfam" id="PF02397">
    <property type="entry name" value="Bac_transf"/>
    <property type="match status" value="1"/>
</dbReference>
<dbReference type="RefSeq" id="WP_369276708.1">
    <property type="nucleotide sequence ID" value="NZ_JBJVMW010000032.1"/>
</dbReference>
<evidence type="ECO:0000256" key="1">
    <source>
        <dbReference type="ARBA" id="ARBA00006464"/>
    </source>
</evidence>
<evidence type="ECO:0000313" key="5">
    <source>
        <dbReference type="EMBL" id="MFM9652634.1"/>
    </source>
</evidence>
<evidence type="ECO:0000256" key="3">
    <source>
        <dbReference type="SAM" id="Phobius"/>
    </source>
</evidence>